<feature type="compositionally biased region" description="Low complexity" evidence="10">
    <location>
        <begin position="198"/>
        <end position="212"/>
    </location>
</feature>
<evidence type="ECO:0000256" key="8">
    <source>
        <dbReference type="ARBA" id="ARBA00022989"/>
    </source>
</evidence>
<feature type="region of interest" description="Disordered" evidence="10">
    <location>
        <begin position="151"/>
        <end position="220"/>
    </location>
</feature>
<protein>
    <submittedName>
        <fullName evidence="12">TonB family protein</fullName>
    </submittedName>
</protein>
<dbReference type="InterPro" id="IPR051045">
    <property type="entry name" value="TonB-dependent_transducer"/>
</dbReference>
<dbReference type="InterPro" id="IPR037682">
    <property type="entry name" value="TonB_C"/>
</dbReference>
<organism evidence="12 13">
    <name type="scientific">Peteryoungia algae</name>
    <dbReference type="NCBI Taxonomy" id="2919917"/>
    <lineage>
        <taxon>Bacteria</taxon>
        <taxon>Pseudomonadati</taxon>
        <taxon>Pseudomonadota</taxon>
        <taxon>Alphaproteobacteria</taxon>
        <taxon>Hyphomicrobiales</taxon>
        <taxon>Rhizobiaceae</taxon>
        <taxon>Peteryoungia</taxon>
    </lineage>
</organism>
<evidence type="ECO:0000256" key="3">
    <source>
        <dbReference type="ARBA" id="ARBA00022448"/>
    </source>
</evidence>
<feature type="compositionally biased region" description="Low complexity" evidence="10">
    <location>
        <begin position="177"/>
        <end position="188"/>
    </location>
</feature>
<evidence type="ECO:0000256" key="2">
    <source>
        <dbReference type="ARBA" id="ARBA00006555"/>
    </source>
</evidence>
<feature type="compositionally biased region" description="Acidic residues" evidence="10">
    <location>
        <begin position="68"/>
        <end position="77"/>
    </location>
</feature>
<evidence type="ECO:0000259" key="11">
    <source>
        <dbReference type="PROSITE" id="PS52015"/>
    </source>
</evidence>
<evidence type="ECO:0000256" key="4">
    <source>
        <dbReference type="ARBA" id="ARBA00022475"/>
    </source>
</evidence>
<dbReference type="Pfam" id="PF03544">
    <property type="entry name" value="TonB_C"/>
    <property type="match status" value="1"/>
</dbReference>
<evidence type="ECO:0000313" key="12">
    <source>
        <dbReference type="EMBL" id="MCJ8240463.1"/>
    </source>
</evidence>
<dbReference type="SUPFAM" id="SSF74653">
    <property type="entry name" value="TolA/TonB C-terminal domain"/>
    <property type="match status" value="1"/>
</dbReference>
<feature type="domain" description="TonB C-terminal" evidence="11">
    <location>
        <begin position="218"/>
        <end position="306"/>
    </location>
</feature>
<keyword evidence="9" id="KW-0472">Membrane</keyword>
<dbReference type="InterPro" id="IPR006260">
    <property type="entry name" value="TonB/TolA_C"/>
</dbReference>
<name>A0ABT0D4X7_9HYPH</name>
<keyword evidence="5" id="KW-0997">Cell inner membrane</keyword>
<gene>
    <name evidence="12" type="ORF">MKJ03_19180</name>
</gene>
<keyword evidence="7" id="KW-0653">Protein transport</keyword>
<keyword evidence="8" id="KW-1133">Transmembrane helix</keyword>
<keyword evidence="6" id="KW-0812">Transmembrane</keyword>
<feature type="compositionally biased region" description="Pro residues" evidence="10">
    <location>
        <begin position="88"/>
        <end position="107"/>
    </location>
</feature>
<comment type="similarity">
    <text evidence="2">Belongs to the TonB family.</text>
</comment>
<dbReference type="PANTHER" id="PTHR33446">
    <property type="entry name" value="PROTEIN TONB-RELATED"/>
    <property type="match status" value="1"/>
</dbReference>
<proteinExistence type="inferred from homology"/>
<evidence type="ECO:0000256" key="6">
    <source>
        <dbReference type="ARBA" id="ARBA00022692"/>
    </source>
</evidence>
<feature type="region of interest" description="Disordered" evidence="10">
    <location>
        <begin position="68"/>
        <end position="134"/>
    </location>
</feature>
<evidence type="ECO:0000256" key="9">
    <source>
        <dbReference type="ARBA" id="ARBA00023136"/>
    </source>
</evidence>
<keyword evidence="13" id="KW-1185">Reference proteome</keyword>
<evidence type="ECO:0000256" key="5">
    <source>
        <dbReference type="ARBA" id="ARBA00022519"/>
    </source>
</evidence>
<keyword evidence="4" id="KW-1003">Cell membrane</keyword>
<keyword evidence="3" id="KW-0813">Transport</keyword>
<dbReference type="RefSeq" id="WP_245137823.1">
    <property type="nucleotide sequence ID" value="NZ_CP128477.1"/>
</dbReference>
<geneLocation type="plasmid" evidence="12">
    <name>unnamed</name>
</geneLocation>
<evidence type="ECO:0000313" key="13">
    <source>
        <dbReference type="Proteomes" id="UP001522662"/>
    </source>
</evidence>
<reference evidence="12 13" key="1">
    <citation type="submission" date="2022-03" db="EMBL/GenBank/DDBJ databases">
        <title>Rhizobium SSM4.3 sp. nov., isolated from Sediment (Gouqi Island).</title>
        <authorList>
            <person name="Chen G."/>
        </authorList>
    </citation>
    <scope>NUCLEOTIDE SEQUENCE [LARGE SCALE GENOMIC DNA]</scope>
    <source>
        <strain evidence="12 13">SSM4.3</strain>
        <plasmid evidence="12">unnamed</plasmid>
    </source>
</reference>
<feature type="compositionally biased region" description="Basic and acidic residues" evidence="10">
    <location>
        <begin position="161"/>
        <end position="171"/>
    </location>
</feature>
<dbReference type="EMBL" id="JALAYX010000006">
    <property type="protein sequence ID" value="MCJ8240463.1"/>
    <property type="molecule type" value="Genomic_DNA"/>
</dbReference>
<evidence type="ECO:0000256" key="10">
    <source>
        <dbReference type="SAM" id="MobiDB-lite"/>
    </source>
</evidence>
<dbReference type="NCBIfam" id="TIGR01352">
    <property type="entry name" value="tonB_Cterm"/>
    <property type="match status" value="1"/>
</dbReference>
<comment type="subcellular location">
    <subcellularLocation>
        <location evidence="1">Cell inner membrane</location>
        <topology evidence="1">Single-pass membrane protein</topology>
        <orientation evidence="1">Periplasmic side</orientation>
    </subcellularLocation>
</comment>
<keyword evidence="12" id="KW-0614">Plasmid</keyword>
<evidence type="ECO:0000256" key="1">
    <source>
        <dbReference type="ARBA" id="ARBA00004383"/>
    </source>
</evidence>
<dbReference type="Proteomes" id="UP001522662">
    <property type="component" value="Unassembled WGS sequence"/>
</dbReference>
<feature type="compositionally biased region" description="Pro residues" evidence="10">
    <location>
        <begin position="117"/>
        <end position="133"/>
    </location>
</feature>
<dbReference type="PANTHER" id="PTHR33446:SF2">
    <property type="entry name" value="PROTEIN TONB"/>
    <property type="match status" value="1"/>
</dbReference>
<evidence type="ECO:0000256" key="7">
    <source>
        <dbReference type="ARBA" id="ARBA00022927"/>
    </source>
</evidence>
<sequence length="306" mass="32942">MIEPRSTRRVVGEGLLWTTAGLLIATAHAGAVAVLLREPEMVVAENGPPPAIMIELAPEPEAVITEENEISTEEVDSEEVKTASSEPLPEPVPDPVAQPLPEPPPPEPEPDVAEALPEPPPVTEPLPEPPPEIDPIEQMVMAELDNVEVPIPMMRPPVPRPKVEKKKEPAPKKVVKKQQAQPPASQAARTAKAEVAQSTRNAAAATANGSGRSISPARWQSRLMSHLERRKRYPSAARSNREEGTVYVRFRIDNSGNVLSVSLSRSSGYPALDSAVLDMVRAASPVPAPPEGVNKTITAPVRFNLR</sequence>
<accession>A0ABT0D4X7</accession>
<dbReference type="PROSITE" id="PS52015">
    <property type="entry name" value="TONB_CTD"/>
    <property type="match status" value="1"/>
</dbReference>
<dbReference type="Gene3D" id="3.30.1150.10">
    <property type="match status" value="1"/>
</dbReference>
<comment type="caution">
    <text evidence="12">The sequence shown here is derived from an EMBL/GenBank/DDBJ whole genome shotgun (WGS) entry which is preliminary data.</text>
</comment>